<evidence type="ECO:0000256" key="5">
    <source>
        <dbReference type="ARBA" id="ARBA00011271"/>
    </source>
</evidence>
<name>A0ABN2MHD4_9PSEU</name>
<evidence type="ECO:0000256" key="12">
    <source>
        <dbReference type="ARBA" id="ARBA00031631"/>
    </source>
</evidence>
<evidence type="ECO:0000256" key="9">
    <source>
        <dbReference type="ARBA" id="ARBA00022605"/>
    </source>
</evidence>
<evidence type="ECO:0000313" key="15">
    <source>
        <dbReference type="EMBL" id="GAA1827079.1"/>
    </source>
</evidence>
<dbReference type="Proteomes" id="UP001500449">
    <property type="component" value="Unassembled WGS sequence"/>
</dbReference>
<dbReference type="EMBL" id="BAAAQK010000001">
    <property type="protein sequence ID" value="GAA1827079.1"/>
    <property type="molecule type" value="Genomic_DNA"/>
</dbReference>
<dbReference type="InterPro" id="IPR033940">
    <property type="entry name" value="IPMI_Swivel"/>
</dbReference>
<dbReference type="EC" id="4.2.1.33" evidence="6"/>
<keyword evidence="11" id="KW-0100">Branched-chain amino acid biosynthesis</keyword>
<proteinExistence type="inferred from homology"/>
<dbReference type="PANTHER" id="PTHR43345">
    <property type="entry name" value="3-ISOPROPYLMALATE DEHYDRATASE SMALL SUBUNIT 2-RELATED-RELATED"/>
    <property type="match status" value="1"/>
</dbReference>
<evidence type="ECO:0000256" key="11">
    <source>
        <dbReference type="ARBA" id="ARBA00023304"/>
    </source>
</evidence>
<comment type="caution">
    <text evidence="15">The sequence shown here is derived from an EMBL/GenBank/DDBJ whole genome shotgun (WGS) entry which is preliminary data.</text>
</comment>
<dbReference type="InterPro" id="IPR015928">
    <property type="entry name" value="Aconitase/3IPM_dehydase_swvl"/>
</dbReference>
<evidence type="ECO:0000256" key="10">
    <source>
        <dbReference type="ARBA" id="ARBA00023239"/>
    </source>
</evidence>
<accession>A0ABN2MHD4</accession>
<gene>
    <name evidence="15" type="primary">leuD_1</name>
    <name evidence="15" type="ORF">GCM10009836_00920</name>
</gene>
<evidence type="ECO:0000256" key="8">
    <source>
        <dbReference type="ARBA" id="ARBA00022430"/>
    </source>
</evidence>
<evidence type="ECO:0000313" key="16">
    <source>
        <dbReference type="Proteomes" id="UP001500449"/>
    </source>
</evidence>
<reference evidence="15 16" key="1">
    <citation type="journal article" date="2019" name="Int. J. Syst. Evol. Microbiol.">
        <title>The Global Catalogue of Microorganisms (GCM) 10K type strain sequencing project: providing services to taxonomists for standard genome sequencing and annotation.</title>
        <authorList>
            <consortium name="The Broad Institute Genomics Platform"/>
            <consortium name="The Broad Institute Genome Sequencing Center for Infectious Disease"/>
            <person name="Wu L."/>
            <person name="Ma J."/>
        </authorList>
    </citation>
    <scope>NUCLEOTIDE SEQUENCE [LARGE SCALE GENOMIC DNA]</scope>
    <source>
        <strain evidence="15 16">JCM 16009</strain>
    </source>
</reference>
<dbReference type="RefSeq" id="WP_344411470.1">
    <property type="nucleotide sequence ID" value="NZ_BAAAQK010000001.1"/>
</dbReference>
<keyword evidence="16" id="KW-1185">Reference proteome</keyword>
<comment type="pathway">
    <text evidence="3">Amino-acid biosynthesis; L-leucine biosynthesis; L-leucine from 3-methyl-2-oxobutanoate: step 2/4.</text>
</comment>
<comment type="subunit">
    <text evidence="5">Heterodimer of LeuC and LeuD.</text>
</comment>
<dbReference type="Pfam" id="PF00694">
    <property type="entry name" value="Aconitase_C"/>
    <property type="match status" value="1"/>
</dbReference>
<dbReference type="PANTHER" id="PTHR43345:SF5">
    <property type="entry name" value="3-ISOPROPYLMALATE DEHYDRATASE SMALL SUBUNIT"/>
    <property type="match status" value="1"/>
</dbReference>
<evidence type="ECO:0000256" key="3">
    <source>
        <dbReference type="ARBA" id="ARBA00004729"/>
    </source>
</evidence>
<sequence length="194" mass="20660">MKPIRTITGRGVAIRRTSVDTDQIIAARHCLRTTRTGFAEHLFATWRAEPGFPVGDPAHDGATILFAGADFGSGSSREHAVWALQDYGFTVVVASRFGDIFADNAVRSGLVPAVVEDSAVGAMMDAVDADPATEVTVDLVALTIRAGGVEAPVRMSADTRQRFLDGHDGIDVTLRHEAAIRAFELAHVPIVKAP</sequence>
<comment type="function">
    <text evidence="2">Catalyzes the isomerization between 2-isopropylmalate and 3-isopropylmalate, via the formation of 2-isopropylmaleate.</text>
</comment>
<dbReference type="InterPro" id="IPR050075">
    <property type="entry name" value="LeuD"/>
</dbReference>
<dbReference type="InterPro" id="IPR004431">
    <property type="entry name" value="3-IsopropMal_deHydase_ssu"/>
</dbReference>
<dbReference type="Gene3D" id="3.20.19.10">
    <property type="entry name" value="Aconitase, domain 4"/>
    <property type="match status" value="1"/>
</dbReference>
<evidence type="ECO:0000256" key="2">
    <source>
        <dbReference type="ARBA" id="ARBA00002695"/>
    </source>
</evidence>
<feature type="domain" description="Aconitase A/isopropylmalate dehydratase small subunit swivel" evidence="14">
    <location>
        <begin position="59"/>
        <end position="114"/>
    </location>
</feature>
<keyword evidence="10" id="KW-0456">Lyase</keyword>
<comment type="similarity">
    <text evidence="4">Belongs to the LeuD family. LeuD type 1 subfamily.</text>
</comment>
<organism evidence="15 16">
    <name type="scientific">Pseudonocardia ailaonensis</name>
    <dbReference type="NCBI Taxonomy" id="367279"/>
    <lineage>
        <taxon>Bacteria</taxon>
        <taxon>Bacillati</taxon>
        <taxon>Actinomycetota</taxon>
        <taxon>Actinomycetes</taxon>
        <taxon>Pseudonocardiales</taxon>
        <taxon>Pseudonocardiaceae</taxon>
        <taxon>Pseudonocardia</taxon>
    </lineage>
</organism>
<dbReference type="CDD" id="cd01577">
    <property type="entry name" value="IPMI_Swivel"/>
    <property type="match status" value="1"/>
</dbReference>
<comment type="catalytic activity">
    <reaction evidence="1">
        <text>(2R,3S)-3-isopropylmalate = (2S)-2-isopropylmalate</text>
        <dbReference type="Rhea" id="RHEA:32287"/>
        <dbReference type="ChEBI" id="CHEBI:1178"/>
        <dbReference type="ChEBI" id="CHEBI:35121"/>
        <dbReference type="EC" id="4.2.1.33"/>
    </reaction>
</comment>
<protein>
    <recommendedName>
        <fullName evidence="7">3-isopropylmalate dehydratase small subunit</fullName>
        <ecNumber evidence="6">4.2.1.33</ecNumber>
    </recommendedName>
    <alternativeName>
        <fullName evidence="12">Alpha-IPM isomerase</fullName>
    </alternativeName>
    <alternativeName>
        <fullName evidence="13">Isopropylmalate isomerase</fullName>
    </alternativeName>
</protein>
<evidence type="ECO:0000256" key="7">
    <source>
        <dbReference type="ARBA" id="ARBA00017233"/>
    </source>
</evidence>
<dbReference type="SUPFAM" id="SSF52016">
    <property type="entry name" value="LeuD/IlvD-like"/>
    <property type="match status" value="1"/>
</dbReference>
<evidence type="ECO:0000256" key="1">
    <source>
        <dbReference type="ARBA" id="ARBA00000491"/>
    </source>
</evidence>
<evidence type="ECO:0000256" key="4">
    <source>
        <dbReference type="ARBA" id="ARBA00009845"/>
    </source>
</evidence>
<evidence type="ECO:0000256" key="6">
    <source>
        <dbReference type="ARBA" id="ARBA00011998"/>
    </source>
</evidence>
<keyword evidence="8" id="KW-0432">Leucine biosynthesis</keyword>
<evidence type="ECO:0000259" key="14">
    <source>
        <dbReference type="Pfam" id="PF00694"/>
    </source>
</evidence>
<dbReference type="NCBIfam" id="NF002458">
    <property type="entry name" value="PRK01641.1"/>
    <property type="match status" value="1"/>
</dbReference>
<dbReference type="NCBIfam" id="TIGR00171">
    <property type="entry name" value="leuD"/>
    <property type="match status" value="1"/>
</dbReference>
<dbReference type="InterPro" id="IPR000573">
    <property type="entry name" value="AconitaseA/IPMdHydase_ssu_swvl"/>
</dbReference>
<evidence type="ECO:0000256" key="13">
    <source>
        <dbReference type="ARBA" id="ARBA00033368"/>
    </source>
</evidence>
<keyword evidence="9" id="KW-0028">Amino-acid biosynthesis</keyword>